<dbReference type="PANTHER" id="PTHR47268">
    <property type="entry name" value="ACYLPHOSPHATASE"/>
    <property type="match status" value="1"/>
</dbReference>
<feature type="domain" description="Acylphosphatase-like" evidence="3">
    <location>
        <begin position="8"/>
        <end position="94"/>
    </location>
</feature>
<feature type="active site" evidence="1">
    <location>
        <position position="41"/>
    </location>
</feature>
<gene>
    <name evidence="4" type="primary">acyP</name>
    <name evidence="4" type="ORF">GCM10009037_04130</name>
</gene>
<dbReference type="EC" id="3.6.1.7" evidence="1"/>
<comment type="catalytic activity">
    <reaction evidence="1">
        <text>an acyl phosphate + H2O = a carboxylate + phosphate + H(+)</text>
        <dbReference type="Rhea" id="RHEA:14965"/>
        <dbReference type="ChEBI" id="CHEBI:15377"/>
        <dbReference type="ChEBI" id="CHEBI:15378"/>
        <dbReference type="ChEBI" id="CHEBI:29067"/>
        <dbReference type="ChEBI" id="CHEBI:43474"/>
        <dbReference type="ChEBI" id="CHEBI:59918"/>
        <dbReference type="EC" id="3.6.1.7"/>
    </reaction>
</comment>
<dbReference type="NCBIfam" id="NF011016">
    <property type="entry name" value="PRK14444.1"/>
    <property type="match status" value="1"/>
</dbReference>
<dbReference type="SUPFAM" id="SSF54975">
    <property type="entry name" value="Acylphosphatase/BLUF domain-like"/>
    <property type="match status" value="1"/>
</dbReference>
<dbReference type="InterPro" id="IPR020456">
    <property type="entry name" value="Acylphosphatase"/>
</dbReference>
<dbReference type="OrthoDB" id="6643at2157"/>
<evidence type="ECO:0000259" key="3">
    <source>
        <dbReference type="PROSITE" id="PS51160"/>
    </source>
</evidence>
<accession>A0A830F5Z7</accession>
<comment type="caution">
    <text evidence="4">The sequence shown here is derived from an EMBL/GenBank/DDBJ whole genome shotgun (WGS) entry which is preliminary data.</text>
</comment>
<dbReference type="InterPro" id="IPR017968">
    <property type="entry name" value="Acylphosphatase_CS"/>
</dbReference>
<dbReference type="InterPro" id="IPR001792">
    <property type="entry name" value="Acylphosphatase-like_dom"/>
</dbReference>
<evidence type="ECO:0000313" key="4">
    <source>
        <dbReference type="EMBL" id="GGL23761.1"/>
    </source>
</evidence>
<dbReference type="EMBL" id="BMPF01000001">
    <property type="protein sequence ID" value="GGL23761.1"/>
    <property type="molecule type" value="Genomic_DNA"/>
</dbReference>
<dbReference type="Proteomes" id="UP000628840">
    <property type="component" value="Unassembled WGS sequence"/>
</dbReference>
<evidence type="ECO:0000256" key="1">
    <source>
        <dbReference type="PROSITE-ProRule" id="PRU00520"/>
    </source>
</evidence>
<protein>
    <recommendedName>
        <fullName evidence="1">acylphosphatase</fullName>
        <ecNumber evidence="1">3.6.1.7</ecNumber>
    </recommendedName>
</protein>
<dbReference type="Pfam" id="PF00708">
    <property type="entry name" value="Acylphosphatase"/>
    <property type="match status" value="1"/>
</dbReference>
<keyword evidence="5" id="KW-1185">Reference proteome</keyword>
<dbReference type="InterPro" id="IPR036046">
    <property type="entry name" value="Acylphosphatase-like_dom_sf"/>
</dbReference>
<feature type="active site" evidence="1">
    <location>
        <position position="23"/>
    </location>
</feature>
<evidence type="ECO:0000256" key="2">
    <source>
        <dbReference type="RuleBase" id="RU004168"/>
    </source>
</evidence>
<dbReference type="RefSeq" id="WP_188877878.1">
    <property type="nucleotide sequence ID" value="NZ_BMPF01000001.1"/>
</dbReference>
<dbReference type="PROSITE" id="PS51160">
    <property type="entry name" value="ACYLPHOSPHATASE_3"/>
    <property type="match status" value="1"/>
</dbReference>
<dbReference type="PROSITE" id="PS00151">
    <property type="entry name" value="ACYLPHOSPHATASE_2"/>
    <property type="match status" value="1"/>
</dbReference>
<dbReference type="Gene3D" id="3.30.70.100">
    <property type="match status" value="1"/>
</dbReference>
<comment type="similarity">
    <text evidence="2">Belongs to the acylphosphatase family.</text>
</comment>
<dbReference type="GO" id="GO:0003998">
    <property type="term" value="F:acylphosphatase activity"/>
    <property type="evidence" value="ECO:0007669"/>
    <property type="project" value="UniProtKB-EC"/>
</dbReference>
<keyword evidence="1" id="KW-0378">Hydrolase</keyword>
<reference evidence="4 5" key="1">
    <citation type="journal article" date="2019" name="Int. J. Syst. Evol. Microbiol.">
        <title>The Global Catalogue of Microorganisms (GCM) 10K type strain sequencing project: providing services to taxonomists for standard genome sequencing and annotation.</title>
        <authorList>
            <consortium name="The Broad Institute Genomics Platform"/>
            <consortium name="The Broad Institute Genome Sequencing Center for Infectious Disease"/>
            <person name="Wu L."/>
            <person name="Ma J."/>
        </authorList>
    </citation>
    <scope>NUCLEOTIDE SEQUENCE [LARGE SCALE GENOMIC DNA]</scope>
    <source>
        <strain evidence="4 5">JCM 19585</strain>
    </source>
</reference>
<dbReference type="AlphaFoldDB" id="A0A830F5Z7"/>
<proteinExistence type="inferred from homology"/>
<organism evidence="4 5">
    <name type="scientific">Halarchaeum grantii</name>
    <dbReference type="NCBI Taxonomy" id="1193105"/>
    <lineage>
        <taxon>Archaea</taxon>
        <taxon>Methanobacteriati</taxon>
        <taxon>Methanobacteriota</taxon>
        <taxon>Stenosarchaea group</taxon>
        <taxon>Halobacteria</taxon>
        <taxon>Halobacteriales</taxon>
        <taxon>Halobacteriaceae</taxon>
    </lineage>
</organism>
<dbReference type="PANTHER" id="PTHR47268:SF4">
    <property type="entry name" value="ACYLPHOSPHATASE"/>
    <property type="match status" value="1"/>
</dbReference>
<name>A0A830F5Z7_9EURY</name>
<sequence length="94" mass="10288">MSESERVRAHVYVSGTVQGVYYRASTRDAAEERGVDGWVKNLADGRVEAVFEGATGDVEELVEWCHTGSRAASVADVDVEYGDPEGLDGFEVRY</sequence>
<evidence type="ECO:0000313" key="5">
    <source>
        <dbReference type="Proteomes" id="UP000628840"/>
    </source>
</evidence>